<evidence type="ECO:0000256" key="1">
    <source>
        <dbReference type="SAM" id="SignalP"/>
    </source>
</evidence>
<reference evidence="3 4" key="1">
    <citation type="journal article" date="2016" name="Environ. Microbiol.">
        <title>New Methyloceanibacter diversity from North Sea sediments includes methanotroph containing solely the soluble methane monooxygenase.</title>
        <authorList>
            <person name="Vekeman B."/>
            <person name="Kerckhof F.M."/>
            <person name="Cremers G."/>
            <person name="de Vos P."/>
            <person name="Vandamme P."/>
            <person name="Boon N."/>
            <person name="Op den Camp H.J."/>
            <person name="Heylen K."/>
        </authorList>
    </citation>
    <scope>NUCLEOTIDE SEQUENCE [LARGE SCALE GENOMIC DNA]</scope>
    <source>
        <strain evidence="3 4">R-67177</strain>
    </source>
</reference>
<keyword evidence="1" id="KW-0732">Signal</keyword>
<evidence type="ECO:0000313" key="3">
    <source>
        <dbReference type="EMBL" id="ODS02308.1"/>
    </source>
</evidence>
<dbReference type="OrthoDB" id="8020935at2"/>
<dbReference type="EMBL" id="LPWD01000346">
    <property type="protein sequence ID" value="ODS02308.1"/>
    <property type="molecule type" value="Genomic_DNA"/>
</dbReference>
<comment type="caution">
    <text evidence="3">The sequence shown here is derived from an EMBL/GenBank/DDBJ whole genome shotgun (WGS) entry which is preliminary data.</text>
</comment>
<feature type="signal peptide" evidence="1">
    <location>
        <begin position="1"/>
        <end position="22"/>
    </location>
</feature>
<feature type="domain" description="3-keto-alpha-glucoside-1,2-lyase/3-keto-2-hydroxy-glucal hydratase" evidence="2">
    <location>
        <begin position="38"/>
        <end position="178"/>
    </location>
</feature>
<feature type="chain" id="PRO_5009139137" description="3-keto-alpha-glucoside-1,2-lyase/3-keto-2-hydroxy-glucal hydratase domain-containing protein" evidence="1">
    <location>
        <begin position="23"/>
        <end position="207"/>
    </location>
</feature>
<dbReference type="GO" id="GO:0016787">
    <property type="term" value="F:hydrolase activity"/>
    <property type="evidence" value="ECO:0007669"/>
    <property type="project" value="InterPro"/>
</dbReference>
<dbReference type="RefSeq" id="WP_069624523.1">
    <property type="nucleotide sequence ID" value="NZ_LPWD01000346.1"/>
</dbReference>
<proteinExistence type="predicted"/>
<dbReference type="AlphaFoldDB" id="A0A1E3W910"/>
<dbReference type="Gene3D" id="2.60.120.560">
    <property type="entry name" value="Exo-inulinase, domain 1"/>
    <property type="match status" value="1"/>
</dbReference>
<evidence type="ECO:0000259" key="2">
    <source>
        <dbReference type="Pfam" id="PF06439"/>
    </source>
</evidence>
<keyword evidence="4" id="KW-1185">Reference proteome</keyword>
<dbReference type="Proteomes" id="UP000095042">
    <property type="component" value="Unassembled WGS sequence"/>
</dbReference>
<accession>A0A1E3W910</accession>
<protein>
    <recommendedName>
        <fullName evidence="2">3-keto-alpha-glucoside-1,2-lyase/3-keto-2-hydroxy-glucal hydratase domain-containing protein</fullName>
    </recommendedName>
</protein>
<sequence>MRIAVLSLALAGLLATGAQALACDGSEIIFEDTFEDEAGGWSHKDTVEMKDGSFIFKLPADDMQSNLNVTYTVKNADICTEAVWPQGGDLPILGAGLLFWGEDNRTYYQFGILNNGRFWIARKQDGAWLGTIAANIDTPAINTSPGASNTLRVNAQGDTLAFYINGTKVRELRGQAPRDGWRFGISGDNFDKQKEATVLFTNMKVTD</sequence>
<dbReference type="InterPro" id="IPR010496">
    <property type="entry name" value="AL/BT2_dom"/>
</dbReference>
<name>A0A1E3W910_9HYPH</name>
<organism evidence="3 4">
    <name type="scientific">Methyloceanibacter marginalis</name>
    <dbReference type="NCBI Taxonomy" id="1774971"/>
    <lineage>
        <taxon>Bacteria</taxon>
        <taxon>Pseudomonadati</taxon>
        <taxon>Pseudomonadota</taxon>
        <taxon>Alphaproteobacteria</taxon>
        <taxon>Hyphomicrobiales</taxon>
        <taxon>Hyphomicrobiaceae</taxon>
        <taxon>Methyloceanibacter</taxon>
    </lineage>
</organism>
<evidence type="ECO:0000313" key="4">
    <source>
        <dbReference type="Proteomes" id="UP000095042"/>
    </source>
</evidence>
<gene>
    <name evidence="3" type="ORF">AUC71_01955</name>
</gene>
<dbReference type="Pfam" id="PF06439">
    <property type="entry name" value="3keto-disac_hyd"/>
    <property type="match status" value="1"/>
</dbReference>